<dbReference type="EMBL" id="UZAU01000831">
    <property type="status" value="NOT_ANNOTATED_CDS"/>
    <property type="molecule type" value="Genomic_DNA"/>
</dbReference>
<dbReference type="InterPro" id="IPR025836">
    <property type="entry name" value="Zn_knuckle_CX2CX4HX4C"/>
</dbReference>
<evidence type="ECO:0000259" key="4">
    <source>
        <dbReference type="Pfam" id="PF13456"/>
    </source>
</evidence>
<feature type="compositionally biased region" description="Basic residues" evidence="3">
    <location>
        <begin position="1155"/>
        <end position="1164"/>
    </location>
</feature>
<name>A0A803QM22_CANSA</name>
<evidence type="ECO:0000313" key="8">
    <source>
        <dbReference type="Proteomes" id="UP000596661"/>
    </source>
</evidence>
<dbReference type="GO" id="GO:0008168">
    <property type="term" value="F:methyltransferase activity"/>
    <property type="evidence" value="ECO:0007669"/>
    <property type="project" value="UniProtKB-KW"/>
</dbReference>
<dbReference type="Pfam" id="PF14392">
    <property type="entry name" value="zf-CCHC_4"/>
    <property type="match status" value="1"/>
</dbReference>
<feature type="compositionally biased region" description="Polar residues" evidence="3">
    <location>
        <begin position="256"/>
        <end position="265"/>
    </location>
</feature>
<dbReference type="SUPFAM" id="SSF53335">
    <property type="entry name" value="S-adenosyl-L-methionine-dependent methyltransferases"/>
    <property type="match status" value="1"/>
</dbReference>
<dbReference type="Gene3D" id="3.30.420.10">
    <property type="entry name" value="Ribonuclease H-like superfamily/Ribonuclease H"/>
    <property type="match status" value="1"/>
</dbReference>
<dbReference type="PANTHER" id="PTHR43542:SF1">
    <property type="entry name" value="METHYLTRANSFERASE"/>
    <property type="match status" value="1"/>
</dbReference>
<evidence type="ECO:0000256" key="2">
    <source>
        <dbReference type="ARBA" id="ARBA00022679"/>
    </source>
</evidence>
<dbReference type="InterPro" id="IPR036397">
    <property type="entry name" value="RNaseH_sf"/>
</dbReference>
<feature type="region of interest" description="Disordered" evidence="3">
    <location>
        <begin position="249"/>
        <end position="283"/>
    </location>
</feature>
<evidence type="ECO:0000259" key="5">
    <source>
        <dbReference type="Pfam" id="PF13966"/>
    </source>
</evidence>
<feature type="domain" description="Zinc knuckle CX2CX4HX4C" evidence="6">
    <location>
        <begin position="159"/>
        <end position="205"/>
    </location>
</feature>
<protein>
    <recommendedName>
        <fullName evidence="9">CCHC-type domain-containing protein</fullName>
    </recommendedName>
</protein>
<dbReference type="CDD" id="cd06222">
    <property type="entry name" value="RNase_H_like"/>
    <property type="match status" value="1"/>
</dbReference>
<dbReference type="InterPro" id="IPR026960">
    <property type="entry name" value="RVT-Znf"/>
</dbReference>
<dbReference type="Proteomes" id="UP000596661">
    <property type="component" value="Unassembled WGS sequence"/>
</dbReference>
<dbReference type="Pfam" id="PF13966">
    <property type="entry name" value="zf-RVT"/>
    <property type="match status" value="1"/>
</dbReference>
<feature type="domain" description="Reverse transcriptase zinc-binding" evidence="5">
    <location>
        <begin position="769"/>
        <end position="859"/>
    </location>
</feature>
<dbReference type="InterPro" id="IPR029063">
    <property type="entry name" value="SAM-dependent_MTases_sf"/>
</dbReference>
<dbReference type="SUPFAM" id="SSF53098">
    <property type="entry name" value="Ribonuclease H-like"/>
    <property type="match status" value="1"/>
</dbReference>
<dbReference type="GO" id="GO:0004523">
    <property type="term" value="F:RNA-DNA hybrid ribonuclease activity"/>
    <property type="evidence" value="ECO:0007669"/>
    <property type="project" value="InterPro"/>
</dbReference>
<dbReference type="Gene3D" id="3.40.50.150">
    <property type="entry name" value="Vaccinia Virus protein VP39"/>
    <property type="match status" value="1"/>
</dbReference>
<feature type="compositionally biased region" description="Basic and acidic residues" evidence="3">
    <location>
        <begin position="266"/>
        <end position="278"/>
    </location>
</feature>
<dbReference type="PANTHER" id="PTHR43542">
    <property type="entry name" value="METHYLTRANSFERASE"/>
    <property type="match status" value="1"/>
</dbReference>
<evidence type="ECO:0000256" key="3">
    <source>
        <dbReference type="SAM" id="MobiDB-lite"/>
    </source>
</evidence>
<feature type="compositionally biased region" description="Basic and acidic residues" evidence="3">
    <location>
        <begin position="1165"/>
        <end position="1178"/>
    </location>
</feature>
<dbReference type="InterPro" id="IPR012337">
    <property type="entry name" value="RNaseH-like_sf"/>
</dbReference>
<evidence type="ECO:0000259" key="6">
    <source>
        <dbReference type="Pfam" id="PF14392"/>
    </source>
</evidence>
<dbReference type="InterPro" id="IPR044730">
    <property type="entry name" value="RNase_H-like_dom_plant"/>
</dbReference>
<accession>A0A803QM22</accession>
<evidence type="ECO:0000313" key="7">
    <source>
        <dbReference type="EnsemblPlants" id="cds.evm.model.10.2090"/>
    </source>
</evidence>
<keyword evidence="1" id="KW-0489">Methyltransferase</keyword>
<evidence type="ECO:0008006" key="9">
    <source>
        <dbReference type="Google" id="ProtNLM"/>
    </source>
</evidence>
<feature type="domain" description="RNase H type-1" evidence="4">
    <location>
        <begin position="965"/>
        <end position="1086"/>
    </location>
</feature>
<keyword evidence="8" id="KW-1185">Reference proteome</keyword>
<dbReference type="GO" id="GO:0003676">
    <property type="term" value="F:nucleic acid binding"/>
    <property type="evidence" value="ECO:0007669"/>
    <property type="project" value="InterPro"/>
</dbReference>
<dbReference type="GO" id="GO:0031167">
    <property type="term" value="P:rRNA methylation"/>
    <property type="evidence" value="ECO:0007669"/>
    <property type="project" value="InterPro"/>
</dbReference>
<sequence>MASSSRDAEELEVRWDDLQIDEEEGGVLFDNPSELEDEVDARWCLVGRLLTDRVSDFDTVRNVMASLWRPVKGMVLEGTPWTFNKIPLIIQRLKLGENPRLVPLNTMEIWVQVYDLRVGFQSDRVLRACGAYIGQFVSSCPKNYSGIWREYLRVRVLINIDKPLKRRMKIYYTKEDYFWANFKYERVPTFCFICGILGHGERFCPRVFDGPVEKVVKPYGLFMKAPDRRSQKQIGARWLRDNMARPLQTDVAVPRSSGTPATATSSRREADPRYQGDREDMEINEEVEGEIVGENRGIVGGNQGKRIDAVNGGISINGDAVKESSFENGAFVFTDPKRRRVEDNDELGQVTIQSLGPAQQLVDNGSGEEVITKTHVAESEMGFIEKINEGGMENSFGPEEATVEIGLSALISDFERRGKLRGCKVARGAPVITHMFFADDSYLYCRATEEEANNVIELLQCFQLASGQQVNLNKSSVFFSANTGMDIRARICSILRVQEAGDTSTYLGLPNILGRNKNALLGFLKDKMRKKIQSWEGKFLSKAGKELMLKTVAQSLPSYAMNVFLLPLKTVNEMEQLMCKYWWKSSSQNNKGIHWKSWDKLKIHKSKGGMGFRDLHDFNLSLLSKQGWCLLCKPHTLVGRLFQARYFAGKDFLRAELGSNPSFVWRSIFETVDMVRMGARRRVGNGSTIHILSDPWLPCDENPRVSSNHPALLDHNVDALMETDCFAWDVDLVRDLFNTRDAQLILSIPLNSSRSDDVWFWSFESSGNFSVKSMYRHLQQRKEDDLQLVGSDFWGKLWRLKVPPKVKDLVWRAASNCLPTKSMLRYKRVNIDATCPVCSSSNETILHRLVDCSFARACWVNTGLGVDLDYSGTFTGWIEASFQSFDGDQRKIIAMTCWAIWKARNDCVWKEKNASVAAVTILASSMLEQWSKAQDKTHVPTAAFLSPADGALSWQKPATGEVKINTDAALFSDPSRYSFACVARDDSGHVLEAISSCKLGVVTPELAEAMGVREALSWLKKKGWNRVTIESDSLTVVQALRSSLPMSSYFGGVISDCKTLLESVSDVSILFVKRSANGVAHAVARASSYVADRVFRSNDFTPDIRDTHPVKWLGWPGSWVAETSGNVPVSEEAKKELLEKYGLNPDEFLSEPSLKTRRRKGQKSRGKDKELPQEEPKPTRTTHKLLQVLGGKARRMKLLSPKGMDVRPMMEVVKGAAFDILQAAGGCPAALRPGRWLDLYSGTGSVGIEAISRGCSEVHFVEMDPWVVTNVLRPNLEWTGFLDASVIHTVRVEKFLERSDKFVGENAPFDYISITPPYTQVDYGVLMDQISNSALIGEDTFVVVEYALRTDMLDSCGNLVKITDRRFGRTHLAIYGPQWAQKKKKSEK</sequence>
<reference evidence="7" key="1">
    <citation type="submission" date="2021-03" db="UniProtKB">
        <authorList>
            <consortium name="EnsemblPlants"/>
        </authorList>
    </citation>
    <scope>IDENTIFICATION</scope>
</reference>
<proteinExistence type="predicted"/>
<organism evidence="7 8">
    <name type="scientific">Cannabis sativa</name>
    <name type="common">Hemp</name>
    <name type="synonym">Marijuana</name>
    <dbReference type="NCBI Taxonomy" id="3483"/>
    <lineage>
        <taxon>Eukaryota</taxon>
        <taxon>Viridiplantae</taxon>
        <taxon>Streptophyta</taxon>
        <taxon>Embryophyta</taxon>
        <taxon>Tracheophyta</taxon>
        <taxon>Spermatophyta</taxon>
        <taxon>Magnoliopsida</taxon>
        <taxon>eudicotyledons</taxon>
        <taxon>Gunneridae</taxon>
        <taxon>Pentapetalae</taxon>
        <taxon>rosids</taxon>
        <taxon>fabids</taxon>
        <taxon>Rosales</taxon>
        <taxon>Cannabaceae</taxon>
        <taxon>Cannabis</taxon>
    </lineage>
</organism>
<dbReference type="Pfam" id="PF13456">
    <property type="entry name" value="RVT_3"/>
    <property type="match status" value="1"/>
</dbReference>
<dbReference type="EnsemblPlants" id="evm.model.10.2090">
    <property type="protein sequence ID" value="cds.evm.model.10.2090"/>
    <property type="gene ID" value="evm.TU.10.2090"/>
</dbReference>
<feature type="region of interest" description="Disordered" evidence="3">
    <location>
        <begin position="1148"/>
        <end position="1181"/>
    </location>
</feature>
<dbReference type="InterPro" id="IPR002156">
    <property type="entry name" value="RNaseH_domain"/>
</dbReference>
<keyword evidence="2" id="KW-0808">Transferase</keyword>
<dbReference type="Pfam" id="PF03602">
    <property type="entry name" value="Cons_hypoth95"/>
    <property type="match status" value="1"/>
</dbReference>
<dbReference type="Gramene" id="evm.model.10.2090">
    <property type="protein sequence ID" value="cds.evm.model.10.2090"/>
    <property type="gene ID" value="evm.TU.10.2090"/>
</dbReference>
<dbReference type="InterPro" id="IPR004398">
    <property type="entry name" value="RNA_MeTrfase_RsmD"/>
</dbReference>
<evidence type="ECO:0000256" key="1">
    <source>
        <dbReference type="ARBA" id="ARBA00022603"/>
    </source>
</evidence>